<protein>
    <submittedName>
        <fullName evidence="2">Ribonuclease Z</fullName>
    </submittedName>
</protein>
<evidence type="ECO:0000259" key="1">
    <source>
        <dbReference type="Pfam" id="PF12706"/>
    </source>
</evidence>
<dbReference type="Proteomes" id="UP000192582">
    <property type="component" value="Unassembled WGS sequence"/>
</dbReference>
<accession>A0A1W1VMN8</accession>
<dbReference type="STRING" id="695939.SAMN00790413_02448"/>
<dbReference type="Gene3D" id="3.60.15.10">
    <property type="entry name" value="Ribonuclease Z/Hydroxyacylglutathione hydrolase-like"/>
    <property type="match status" value="1"/>
</dbReference>
<dbReference type="GO" id="GO:0042781">
    <property type="term" value="F:3'-tRNA processing endoribonuclease activity"/>
    <property type="evidence" value="ECO:0007669"/>
    <property type="project" value="TreeGrafter"/>
</dbReference>
<feature type="domain" description="Metallo-beta-lactamase" evidence="1">
    <location>
        <begin position="27"/>
        <end position="179"/>
    </location>
</feature>
<keyword evidence="3" id="KW-1185">Reference proteome</keyword>
<organism evidence="2 3">
    <name type="scientific">Deinococcus hopiensis KR-140</name>
    <dbReference type="NCBI Taxonomy" id="695939"/>
    <lineage>
        <taxon>Bacteria</taxon>
        <taxon>Thermotogati</taxon>
        <taxon>Deinococcota</taxon>
        <taxon>Deinococci</taxon>
        <taxon>Deinococcales</taxon>
        <taxon>Deinococcaceae</taxon>
        <taxon>Deinococcus</taxon>
    </lineage>
</organism>
<dbReference type="AlphaFoldDB" id="A0A1W1VMN8"/>
<reference evidence="2 3" key="1">
    <citation type="submission" date="2017-04" db="EMBL/GenBank/DDBJ databases">
        <authorList>
            <person name="Afonso C.L."/>
            <person name="Miller P.J."/>
            <person name="Scott M.A."/>
            <person name="Spackman E."/>
            <person name="Goraichik I."/>
            <person name="Dimitrov K.M."/>
            <person name="Suarez D.L."/>
            <person name="Swayne D.E."/>
        </authorList>
    </citation>
    <scope>NUCLEOTIDE SEQUENCE [LARGE SCALE GENOMIC DNA]</scope>
    <source>
        <strain evidence="2 3">KR-140</strain>
    </source>
</reference>
<sequence length="335" mass="37078">MLNAQVLGRPTEDNALFVTADSGQGRTRLLLDCGMNTVSTLPLAEVQQIDHLLFSHLHIDHVAGFDAFFRANFDRYSGPPGRENHIWGPPGTAQILGHRFQGYWWNHAPELRGTWRAHDVDAHEIRTFRFEAQEAFATMHAEGVRLHDSPLIGTPEVTVEALPLSHQGLCLGYVVREPERVSVDAQALKALGLKGGPWLAALKAGAGGPLDVHGEEHGADELRARLLQRQPGESLAYLTDFLLNRAEQERIAPLLSGVQTLYMEAQYAPEDADLAARHHHTTVVQGAALARAAGVTDLCLLHLSRRYRREEWAEMLTAARAIFPAVRFPEGWLEG</sequence>
<evidence type="ECO:0000313" key="2">
    <source>
        <dbReference type="EMBL" id="SMB94588.1"/>
    </source>
</evidence>
<dbReference type="InterPro" id="IPR036866">
    <property type="entry name" value="RibonucZ/Hydroxyglut_hydro"/>
</dbReference>
<dbReference type="PANTHER" id="PTHR46018">
    <property type="entry name" value="ZINC PHOSPHODIESTERASE ELAC PROTEIN 1"/>
    <property type="match status" value="1"/>
</dbReference>
<name>A0A1W1VMN8_9DEIO</name>
<evidence type="ECO:0000313" key="3">
    <source>
        <dbReference type="Proteomes" id="UP000192582"/>
    </source>
</evidence>
<gene>
    <name evidence="2" type="ORF">SAMN00790413_02448</name>
</gene>
<dbReference type="InterPro" id="IPR001279">
    <property type="entry name" value="Metallo-B-lactamas"/>
</dbReference>
<dbReference type="RefSeq" id="WP_084049716.1">
    <property type="nucleotide sequence ID" value="NZ_FWWU01000009.1"/>
</dbReference>
<dbReference type="Pfam" id="PF12706">
    <property type="entry name" value="Lactamase_B_2"/>
    <property type="match status" value="1"/>
</dbReference>
<dbReference type="PANTHER" id="PTHR46018:SF2">
    <property type="entry name" value="ZINC PHOSPHODIESTERASE ELAC PROTEIN 1"/>
    <property type="match status" value="1"/>
</dbReference>
<dbReference type="NCBIfam" id="NF002558">
    <property type="entry name" value="PRK02126.1"/>
    <property type="match status" value="1"/>
</dbReference>
<proteinExistence type="predicted"/>
<dbReference type="EMBL" id="FWWU01000009">
    <property type="protein sequence ID" value="SMB94588.1"/>
    <property type="molecule type" value="Genomic_DNA"/>
</dbReference>
<dbReference type="SUPFAM" id="SSF56281">
    <property type="entry name" value="Metallo-hydrolase/oxidoreductase"/>
    <property type="match status" value="1"/>
</dbReference>
<dbReference type="OrthoDB" id="9800940at2"/>